<evidence type="ECO:0000313" key="2">
    <source>
        <dbReference type="EMBL" id="MBS2964976.1"/>
    </source>
</evidence>
<dbReference type="GO" id="GO:0003824">
    <property type="term" value="F:catalytic activity"/>
    <property type="evidence" value="ECO:0007669"/>
    <property type="project" value="InterPro"/>
</dbReference>
<dbReference type="AlphaFoldDB" id="A0A8J7WM79"/>
<name>A0A8J7WM79_9ACTN</name>
<dbReference type="Gene3D" id="3.40.50.1950">
    <property type="entry name" value="Flavin prenyltransferase-like"/>
    <property type="match status" value="1"/>
</dbReference>
<dbReference type="EMBL" id="JAGSXH010000065">
    <property type="protein sequence ID" value="MBS2964976.1"/>
    <property type="molecule type" value="Genomic_DNA"/>
</dbReference>
<sequence length="190" mass="20574">MSETLGAPRVETNPVLYLVGCAAPPVLHVRTAIELAQSHGYDTCLVLTPTADRWLAEQRTELESLTGHPVRSAYKLPAEPDVLPAADRFIVAPGTFNTINKWAAGISDTLALGLLTEAAGRGTQPITVLPYLNAWQAGHSAFQTSVDRLRAMGIDVLLGEQYFVPHVPKSGLNRPSSYPWHLAFDAAHQL</sequence>
<proteinExistence type="predicted"/>
<gene>
    <name evidence="2" type="ORF">KGA66_18105</name>
</gene>
<dbReference type="InterPro" id="IPR036551">
    <property type="entry name" value="Flavin_trans-like"/>
</dbReference>
<dbReference type="Pfam" id="PF02441">
    <property type="entry name" value="Flavoprotein"/>
    <property type="match status" value="1"/>
</dbReference>
<protein>
    <submittedName>
        <fullName evidence="2">Flavoprotein</fullName>
    </submittedName>
</protein>
<evidence type="ECO:0000313" key="3">
    <source>
        <dbReference type="Proteomes" id="UP000677913"/>
    </source>
</evidence>
<feature type="domain" description="Flavoprotein" evidence="1">
    <location>
        <begin position="29"/>
        <end position="129"/>
    </location>
</feature>
<accession>A0A8J7WM79</accession>
<comment type="caution">
    <text evidence="2">The sequence shown here is derived from an EMBL/GenBank/DDBJ whole genome shotgun (WGS) entry which is preliminary data.</text>
</comment>
<dbReference type="Proteomes" id="UP000677913">
    <property type="component" value="Unassembled WGS sequence"/>
</dbReference>
<reference evidence="2" key="1">
    <citation type="submission" date="2021-04" db="EMBL/GenBank/DDBJ databases">
        <title>Genome based classification of Actinospica acidithermotolerans sp. nov., an actinobacterium isolated from an Indonesian hot spring.</title>
        <authorList>
            <person name="Kusuma A.B."/>
            <person name="Putra K.E."/>
            <person name="Nafisah S."/>
            <person name="Loh J."/>
            <person name="Nouioui I."/>
            <person name="Goodfellow M."/>
        </authorList>
    </citation>
    <scope>NUCLEOTIDE SEQUENCE</scope>
    <source>
        <strain evidence="2">DSM 45618</strain>
    </source>
</reference>
<dbReference type="InterPro" id="IPR003382">
    <property type="entry name" value="Flavoprotein"/>
</dbReference>
<keyword evidence="3" id="KW-1185">Reference proteome</keyword>
<dbReference type="SUPFAM" id="SSF52507">
    <property type="entry name" value="Homo-oligomeric flavin-containing Cys decarboxylases, HFCD"/>
    <property type="match status" value="1"/>
</dbReference>
<evidence type="ECO:0000259" key="1">
    <source>
        <dbReference type="Pfam" id="PF02441"/>
    </source>
</evidence>
<organism evidence="2 3">
    <name type="scientific">Actinocrinis puniceicyclus</name>
    <dbReference type="NCBI Taxonomy" id="977794"/>
    <lineage>
        <taxon>Bacteria</taxon>
        <taxon>Bacillati</taxon>
        <taxon>Actinomycetota</taxon>
        <taxon>Actinomycetes</taxon>
        <taxon>Catenulisporales</taxon>
        <taxon>Actinospicaceae</taxon>
        <taxon>Actinocrinis</taxon>
    </lineage>
</organism>